<proteinExistence type="predicted"/>
<evidence type="ECO:0000256" key="8">
    <source>
        <dbReference type="SAM" id="Phobius"/>
    </source>
</evidence>
<dbReference type="AlphaFoldDB" id="A0AAV2GXH6"/>
<evidence type="ECO:0000256" key="1">
    <source>
        <dbReference type="ARBA" id="ARBA00004141"/>
    </source>
</evidence>
<gene>
    <name evidence="10" type="ORF">GSLYS_00000255001</name>
</gene>
<sequence>RTYLVYIETLFYQENYNTFIVPYVNGFLTILSSPFPFAVILVCTSVIIVKLSLSSQTFSGLSRQTKSKRTQELKSVKMTLVLCLSISFLMLMPTSIFEFIAFFHEDTLNNLTTNELNAILICLQIPYQLSASINFIIYVTTSSKFNKTYRKLFC</sequence>
<evidence type="ECO:0000256" key="5">
    <source>
        <dbReference type="ARBA" id="ARBA00023136"/>
    </source>
</evidence>
<evidence type="ECO:0000256" key="6">
    <source>
        <dbReference type="ARBA" id="ARBA00023170"/>
    </source>
</evidence>
<keyword evidence="4" id="KW-0297">G-protein coupled receptor</keyword>
<comment type="subcellular location">
    <subcellularLocation>
        <location evidence="1">Membrane</location>
        <topology evidence="1">Multi-pass membrane protein</topology>
    </subcellularLocation>
</comment>
<dbReference type="SUPFAM" id="SSF81321">
    <property type="entry name" value="Family A G protein-coupled receptor-like"/>
    <property type="match status" value="1"/>
</dbReference>
<name>A0AAV2GXH6_LYMST</name>
<dbReference type="GO" id="GO:0004930">
    <property type="term" value="F:G protein-coupled receptor activity"/>
    <property type="evidence" value="ECO:0007669"/>
    <property type="project" value="UniProtKB-KW"/>
</dbReference>
<keyword evidence="2 8" id="KW-0812">Transmembrane</keyword>
<keyword evidence="3 8" id="KW-1133">Transmembrane helix</keyword>
<dbReference type="PANTHER" id="PTHR24243:SF230">
    <property type="entry name" value="G-PROTEIN COUPLED RECEPTORS FAMILY 1 PROFILE DOMAIN-CONTAINING PROTEIN"/>
    <property type="match status" value="1"/>
</dbReference>
<protein>
    <recommendedName>
        <fullName evidence="9">G-protein coupled receptors family 1 profile domain-containing protein</fullName>
    </recommendedName>
</protein>
<feature type="transmembrane region" description="Helical" evidence="8">
    <location>
        <begin position="79"/>
        <end position="104"/>
    </location>
</feature>
<evidence type="ECO:0000313" key="10">
    <source>
        <dbReference type="EMBL" id="CAL1526078.1"/>
    </source>
</evidence>
<evidence type="ECO:0000256" key="2">
    <source>
        <dbReference type="ARBA" id="ARBA00022692"/>
    </source>
</evidence>
<dbReference type="PANTHER" id="PTHR24243">
    <property type="entry name" value="G-PROTEIN COUPLED RECEPTOR"/>
    <property type="match status" value="1"/>
</dbReference>
<evidence type="ECO:0000256" key="3">
    <source>
        <dbReference type="ARBA" id="ARBA00022989"/>
    </source>
</evidence>
<dbReference type="InterPro" id="IPR017452">
    <property type="entry name" value="GPCR_Rhodpsn_7TM"/>
</dbReference>
<organism evidence="10 11">
    <name type="scientific">Lymnaea stagnalis</name>
    <name type="common">Great pond snail</name>
    <name type="synonym">Helix stagnalis</name>
    <dbReference type="NCBI Taxonomy" id="6523"/>
    <lineage>
        <taxon>Eukaryota</taxon>
        <taxon>Metazoa</taxon>
        <taxon>Spiralia</taxon>
        <taxon>Lophotrochozoa</taxon>
        <taxon>Mollusca</taxon>
        <taxon>Gastropoda</taxon>
        <taxon>Heterobranchia</taxon>
        <taxon>Euthyneura</taxon>
        <taxon>Panpulmonata</taxon>
        <taxon>Hygrophila</taxon>
        <taxon>Lymnaeoidea</taxon>
        <taxon>Lymnaeidae</taxon>
        <taxon>Lymnaea</taxon>
    </lineage>
</organism>
<dbReference type="PROSITE" id="PS50262">
    <property type="entry name" value="G_PROTEIN_RECEP_F1_2"/>
    <property type="match status" value="1"/>
</dbReference>
<evidence type="ECO:0000259" key="9">
    <source>
        <dbReference type="PROSITE" id="PS50262"/>
    </source>
</evidence>
<feature type="domain" description="G-protein coupled receptors family 1 profile" evidence="9">
    <location>
        <begin position="1"/>
        <end position="138"/>
    </location>
</feature>
<accession>A0AAV2GXH6</accession>
<dbReference type="GO" id="GO:0005886">
    <property type="term" value="C:plasma membrane"/>
    <property type="evidence" value="ECO:0007669"/>
    <property type="project" value="TreeGrafter"/>
</dbReference>
<dbReference type="EMBL" id="CAXITT010000002">
    <property type="protein sequence ID" value="CAL1526078.1"/>
    <property type="molecule type" value="Genomic_DNA"/>
</dbReference>
<evidence type="ECO:0000313" key="11">
    <source>
        <dbReference type="Proteomes" id="UP001497497"/>
    </source>
</evidence>
<keyword evidence="7" id="KW-0807">Transducer</keyword>
<reference evidence="10 11" key="1">
    <citation type="submission" date="2024-04" db="EMBL/GenBank/DDBJ databases">
        <authorList>
            <consortium name="Genoscope - CEA"/>
            <person name="William W."/>
        </authorList>
    </citation>
    <scope>NUCLEOTIDE SEQUENCE [LARGE SCALE GENOMIC DNA]</scope>
</reference>
<keyword evidence="11" id="KW-1185">Reference proteome</keyword>
<dbReference type="Gene3D" id="1.20.1070.10">
    <property type="entry name" value="Rhodopsin 7-helix transmembrane proteins"/>
    <property type="match status" value="1"/>
</dbReference>
<evidence type="ECO:0000256" key="4">
    <source>
        <dbReference type="ARBA" id="ARBA00023040"/>
    </source>
</evidence>
<comment type="caution">
    <text evidence="10">The sequence shown here is derived from an EMBL/GenBank/DDBJ whole genome shotgun (WGS) entry which is preliminary data.</text>
</comment>
<evidence type="ECO:0000256" key="7">
    <source>
        <dbReference type="ARBA" id="ARBA00023224"/>
    </source>
</evidence>
<feature type="transmembrane region" description="Helical" evidence="8">
    <location>
        <begin position="116"/>
        <end position="141"/>
    </location>
</feature>
<feature type="non-terminal residue" evidence="10">
    <location>
        <position position="1"/>
    </location>
</feature>
<keyword evidence="6" id="KW-0675">Receptor</keyword>
<dbReference type="Proteomes" id="UP001497497">
    <property type="component" value="Unassembled WGS sequence"/>
</dbReference>
<keyword evidence="5 8" id="KW-0472">Membrane</keyword>